<accession>A0ACC1YZE3</accession>
<evidence type="ECO:0000313" key="2">
    <source>
        <dbReference type="Proteomes" id="UP001164539"/>
    </source>
</evidence>
<protein>
    <submittedName>
        <fullName evidence="1">ADP-ribosylation factor GTPase-activating protein</fullName>
    </submittedName>
</protein>
<name>A0ACC1YZE3_MELAZ</name>
<comment type="caution">
    <text evidence="1">The sequence shown here is derived from an EMBL/GenBank/DDBJ whole genome shotgun (WGS) entry which is preliminary data.</text>
</comment>
<keyword evidence="2" id="KW-1185">Reference proteome</keyword>
<organism evidence="1 2">
    <name type="scientific">Melia azedarach</name>
    <name type="common">Chinaberry tree</name>
    <dbReference type="NCBI Taxonomy" id="155640"/>
    <lineage>
        <taxon>Eukaryota</taxon>
        <taxon>Viridiplantae</taxon>
        <taxon>Streptophyta</taxon>
        <taxon>Embryophyta</taxon>
        <taxon>Tracheophyta</taxon>
        <taxon>Spermatophyta</taxon>
        <taxon>Magnoliopsida</taxon>
        <taxon>eudicotyledons</taxon>
        <taxon>Gunneridae</taxon>
        <taxon>Pentapetalae</taxon>
        <taxon>rosids</taxon>
        <taxon>malvids</taxon>
        <taxon>Sapindales</taxon>
        <taxon>Meliaceae</taxon>
        <taxon>Melia</taxon>
    </lineage>
</organism>
<sequence>MQFSKLDDSPMFRQQIQCMEENAEVLRGRSLKFYKGCRKYTEALGEGYDDDIAFVSALETFGGGHNDPICVALGGPVMTKFTIALREMGTYKEVLRSKVEHMLNDRLLHFVNVDLQDVKEARKRFDKASLIYDQAREKFLSLRKSTRMEIAAVIEEELHNARSSFEQARFNLVSALSNVEAKKRFEFLEAVGGTMDAHLRFFKEGYELLHQMEPFINQVLAYAQQSRECSDYEQVSLIERMEEYLKQIDRESRQSLNSSFGSPMGDSVRPFSRNSNKVIEAAMQSAVKGKVQTIRQGYLSKRSSNLRGDWKRRFFVLDSRGMLYYYRKPWNWNSGAGSQSSIQRSNPPETSHGLLSRWLSSHYHGGVHDEKSVARHTMNLLTSTIKVDADQSDLRFCFRIISPTKIYTLQAENALDQMDWIEKINGVIASLLSLQTPEKVLSAGPTESYDNCSASESGSVLDSSDVDQTAIEECTSKNLSCGNHLHLSKSLGDLDCTVKTEKPVDLLRRVYGNAQCADCGASEPEWASLNLGVLICIECSGVHRNLGVHISKVRSLILDVKVWEPSVLNLFQSLGNIYANSIWEELLHDGSNFLTDTRTMGFSKTDKQKRFIVRKPCHDDSISVKEQYIHAKYAEKIFIHKTKDNQHLLSVAQQMWESVRDNAKKAVYRHIICSDADVNAIHGQASYTTRFPLAKMMELEEHESEDPNFNSFAGDSLDEPSSCSNSLNKSDDELIDESSDGCSLLHLACLNADIGMVELLLQYGAKINASDSRGRTPLHHCIISRKPAIAKLLLARGADPQAVDNEGNTALKFMSKSDLHDNEMIALLTSSNR</sequence>
<dbReference type="EMBL" id="CM051394">
    <property type="protein sequence ID" value="KAJ4728876.1"/>
    <property type="molecule type" value="Genomic_DNA"/>
</dbReference>
<dbReference type="Proteomes" id="UP001164539">
    <property type="component" value="Chromosome 1"/>
</dbReference>
<reference evidence="1 2" key="1">
    <citation type="journal article" date="2023" name="Science">
        <title>Complex scaffold remodeling in plant triterpene biosynthesis.</title>
        <authorList>
            <person name="De La Pena R."/>
            <person name="Hodgson H."/>
            <person name="Liu J.C."/>
            <person name="Stephenson M.J."/>
            <person name="Martin A.C."/>
            <person name="Owen C."/>
            <person name="Harkess A."/>
            <person name="Leebens-Mack J."/>
            <person name="Jimenez L.E."/>
            <person name="Osbourn A."/>
            <person name="Sattely E.S."/>
        </authorList>
    </citation>
    <scope>NUCLEOTIDE SEQUENCE [LARGE SCALE GENOMIC DNA]</scope>
    <source>
        <strain evidence="2">cv. JPN11</strain>
        <tissue evidence="1">Leaf</tissue>
    </source>
</reference>
<gene>
    <name evidence="1" type="ORF">OWV82_001744</name>
</gene>
<evidence type="ECO:0000313" key="1">
    <source>
        <dbReference type="EMBL" id="KAJ4728876.1"/>
    </source>
</evidence>
<proteinExistence type="predicted"/>